<dbReference type="InterPro" id="IPR036282">
    <property type="entry name" value="Glutathione-S-Trfase_C_sf"/>
</dbReference>
<evidence type="ECO:0000256" key="3">
    <source>
        <dbReference type="ARBA" id="ARBA00022575"/>
    </source>
</evidence>
<dbReference type="SFLD" id="SFLDG01152">
    <property type="entry name" value="Main.3:_Omega-_and_Tau-like"/>
    <property type="match status" value="1"/>
</dbReference>
<proteinExistence type="inferred from homology"/>
<dbReference type="InterPro" id="IPR040079">
    <property type="entry name" value="Glutathione_S-Trfase"/>
</dbReference>
<gene>
    <name evidence="10" type="ORF">SLEP1_g368</name>
</gene>
<comment type="function">
    <text evidence="7">Is involved in the conjugation of reduced glutathione to a wide number of exogenous and endogenous hydrophobic electrophiles.</text>
</comment>
<dbReference type="EMBL" id="BPVZ01000001">
    <property type="protein sequence ID" value="GKU85743.1"/>
    <property type="molecule type" value="Genomic_DNA"/>
</dbReference>
<dbReference type="EC" id="2.5.1.18" evidence="7"/>
<dbReference type="Pfam" id="PF02798">
    <property type="entry name" value="GST_N"/>
    <property type="match status" value="1"/>
</dbReference>
<name>A0AAV5HA77_9ROSI</name>
<dbReference type="Proteomes" id="UP001054252">
    <property type="component" value="Unassembled WGS sequence"/>
</dbReference>
<dbReference type="PANTHER" id="PTHR11260">
    <property type="entry name" value="GLUTATHIONE S-TRANSFERASE, GST, SUPERFAMILY, GST DOMAIN CONTAINING"/>
    <property type="match status" value="1"/>
</dbReference>
<evidence type="ECO:0000256" key="5">
    <source>
        <dbReference type="ARBA" id="ARBA00025743"/>
    </source>
</evidence>
<dbReference type="InterPro" id="IPR045074">
    <property type="entry name" value="GST_C_Tau"/>
</dbReference>
<evidence type="ECO:0000259" key="8">
    <source>
        <dbReference type="PROSITE" id="PS50404"/>
    </source>
</evidence>
<evidence type="ECO:0000256" key="1">
    <source>
        <dbReference type="ARBA" id="ARBA00004514"/>
    </source>
</evidence>
<evidence type="ECO:0000313" key="11">
    <source>
        <dbReference type="Proteomes" id="UP001054252"/>
    </source>
</evidence>
<dbReference type="InterPro" id="IPR045073">
    <property type="entry name" value="Omega/Tau-like"/>
</dbReference>
<dbReference type="PANTHER" id="PTHR11260:SF474">
    <property type="entry name" value="GLUTATHIONE TRANSFERASE"/>
    <property type="match status" value="1"/>
</dbReference>
<evidence type="ECO:0000256" key="6">
    <source>
        <dbReference type="ARBA" id="ARBA00047960"/>
    </source>
</evidence>
<feature type="domain" description="GST C-terminal" evidence="9">
    <location>
        <begin position="89"/>
        <end position="214"/>
    </location>
</feature>
<accession>A0AAV5HA77</accession>
<dbReference type="InterPro" id="IPR036249">
    <property type="entry name" value="Thioredoxin-like_sf"/>
</dbReference>
<dbReference type="GO" id="GO:0004364">
    <property type="term" value="F:glutathione transferase activity"/>
    <property type="evidence" value="ECO:0007669"/>
    <property type="project" value="UniProtKB-UniRule"/>
</dbReference>
<dbReference type="Gene3D" id="3.40.30.10">
    <property type="entry name" value="Glutaredoxin"/>
    <property type="match status" value="1"/>
</dbReference>
<dbReference type="SFLD" id="SFLDS00019">
    <property type="entry name" value="Glutathione_Transferase_(cytos"/>
    <property type="match status" value="1"/>
</dbReference>
<evidence type="ECO:0000313" key="10">
    <source>
        <dbReference type="EMBL" id="GKU85743.1"/>
    </source>
</evidence>
<dbReference type="FunFam" id="3.40.30.10:FF:000014">
    <property type="entry name" value="Tau class glutathione S-transferase"/>
    <property type="match status" value="1"/>
</dbReference>
<evidence type="ECO:0000256" key="7">
    <source>
        <dbReference type="RuleBase" id="RU369102"/>
    </source>
</evidence>
<dbReference type="CDD" id="cd03185">
    <property type="entry name" value="GST_C_Tau"/>
    <property type="match status" value="1"/>
</dbReference>
<keyword evidence="3" id="KW-0216">Detoxification</keyword>
<evidence type="ECO:0000256" key="2">
    <source>
        <dbReference type="ARBA" id="ARBA00022490"/>
    </source>
</evidence>
<dbReference type="InterPro" id="IPR010987">
    <property type="entry name" value="Glutathione-S-Trfase_C-like"/>
</dbReference>
<evidence type="ECO:0000259" key="9">
    <source>
        <dbReference type="PROSITE" id="PS50405"/>
    </source>
</evidence>
<dbReference type="CDD" id="cd03058">
    <property type="entry name" value="GST_N_Tau"/>
    <property type="match status" value="1"/>
</dbReference>
<dbReference type="PROSITE" id="PS50405">
    <property type="entry name" value="GST_CTER"/>
    <property type="match status" value="1"/>
</dbReference>
<dbReference type="AlphaFoldDB" id="A0AAV5HA77"/>
<reference evidence="10 11" key="1">
    <citation type="journal article" date="2021" name="Commun. Biol.">
        <title>The genome of Shorea leprosula (Dipterocarpaceae) highlights the ecological relevance of drought in aseasonal tropical rainforests.</title>
        <authorList>
            <person name="Ng K.K.S."/>
            <person name="Kobayashi M.J."/>
            <person name="Fawcett J.A."/>
            <person name="Hatakeyama M."/>
            <person name="Paape T."/>
            <person name="Ng C.H."/>
            <person name="Ang C.C."/>
            <person name="Tnah L.H."/>
            <person name="Lee C.T."/>
            <person name="Nishiyama T."/>
            <person name="Sese J."/>
            <person name="O'Brien M.J."/>
            <person name="Copetti D."/>
            <person name="Mohd Noor M.I."/>
            <person name="Ong R.C."/>
            <person name="Putra M."/>
            <person name="Sireger I.Z."/>
            <person name="Indrioko S."/>
            <person name="Kosugi Y."/>
            <person name="Izuno A."/>
            <person name="Isagi Y."/>
            <person name="Lee S.L."/>
            <person name="Shimizu K.K."/>
        </authorList>
    </citation>
    <scope>NUCLEOTIDE SEQUENCE [LARGE SCALE GENOMIC DNA]</scope>
    <source>
        <strain evidence="10">214</strain>
    </source>
</reference>
<dbReference type="PROSITE" id="PS50404">
    <property type="entry name" value="GST_NTER"/>
    <property type="match status" value="1"/>
</dbReference>
<comment type="subcellular location">
    <subcellularLocation>
        <location evidence="1 7">Cytoplasm</location>
        <location evidence="1 7">Cytosol</location>
    </subcellularLocation>
</comment>
<keyword evidence="2 7" id="KW-0963">Cytoplasm</keyword>
<dbReference type="GO" id="GO:0009407">
    <property type="term" value="P:toxin catabolic process"/>
    <property type="evidence" value="ECO:0007669"/>
    <property type="project" value="UniProtKB-ARBA"/>
</dbReference>
<sequence>MAAEKVKLLGFWISPFSRRVEWALKMKGVEYDYVEEDVYKSKSSLLLQLNPVYKKVPVLVHDGKAIAESLIILEYIDETWKQNPLLPEDPHQRALARFWAKFSHEVWEIAFNAMCSTGEEKQKLVEQCIEALEKMEEGLFKGKQILTGGEGSNIGYLELSVGWIAHWLPVIQDVGSMQILDPLRFPATVEWINWFLSHSLITDNLPPKDRMLVFLPQRREEVASTGLGWVKF</sequence>
<evidence type="ECO:0000256" key="4">
    <source>
        <dbReference type="ARBA" id="ARBA00022679"/>
    </source>
</evidence>
<dbReference type="GO" id="GO:0005829">
    <property type="term" value="C:cytosol"/>
    <property type="evidence" value="ECO:0007669"/>
    <property type="project" value="UniProtKB-SubCell"/>
</dbReference>
<organism evidence="10 11">
    <name type="scientific">Rubroshorea leprosula</name>
    <dbReference type="NCBI Taxonomy" id="152421"/>
    <lineage>
        <taxon>Eukaryota</taxon>
        <taxon>Viridiplantae</taxon>
        <taxon>Streptophyta</taxon>
        <taxon>Embryophyta</taxon>
        <taxon>Tracheophyta</taxon>
        <taxon>Spermatophyta</taxon>
        <taxon>Magnoliopsida</taxon>
        <taxon>eudicotyledons</taxon>
        <taxon>Gunneridae</taxon>
        <taxon>Pentapetalae</taxon>
        <taxon>rosids</taxon>
        <taxon>malvids</taxon>
        <taxon>Malvales</taxon>
        <taxon>Dipterocarpaceae</taxon>
        <taxon>Rubroshorea</taxon>
    </lineage>
</organism>
<dbReference type="SUPFAM" id="SSF47616">
    <property type="entry name" value="GST C-terminal domain-like"/>
    <property type="match status" value="1"/>
</dbReference>
<keyword evidence="11" id="KW-1185">Reference proteome</keyword>
<feature type="domain" description="GST N-terminal" evidence="8">
    <location>
        <begin position="4"/>
        <end position="84"/>
    </location>
</feature>
<dbReference type="Gene3D" id="1.20.1050.10">
    <property type="match status" value="1"/>
</dbReference>
<keyword evidence="4 7" id="KW-0808">Transferase</keyword>
<protein>
    <recommendedName>
        <fullName evidence="7">Glutathione S-transferase</fullName>
        <ecNumber evidence="7">2.5.1.18</ecNumber>
    </recommendedName>
</protein>
<comment type="catalytic activity">
    <reaction evidence="6 7">
        <text>RX + glutathione = an S-substituted glutathione + a halide anion + H(+)</text>
        <dbReference type="Rhea" id="RHEA:16437"/>
        <dbReference type="ChEBI" id="CHEBI:15378"/>
        <dbReference type="ChEBI" id="CHEBI:16042"/>
        <dbReference type="ChEBI" id="CHEBI:17792"/>
        <dbReference type="ChEBI" id="CHEBI:57925"/>
        <dbReference type="ChEBI" id="CHEBI:90779"/>
        <dbReference type="EC" id="2.5.1.18"/>
    </reaction>
</comment>
<dbReference type="InterPro" id="IPR004045">
    <property type="entry name" value="Glutathione_S-Trfase_N"/>
</dbReference>
<comment type="caution">
    <text evidence="10">The sequence shown here is derived from an EMBL/GenBank/DDBJ whole genome shotgun (WGS) entry which is preliminary data.</text>
</comment>
<dbReference type="GO" id="GO:0006749">
    <property type="term" value="P:glutathione metabolic process"/>
    <property type="evidence" value="ECO:0007669"/>
    <property type="project" value="InterPro"/>
</dbReference>
<dbReference type="SFLD" id="SFLDG00358">
    <property type="entry name" value="Main_(cytGST)"/>
    <property type="match status" value="1"/>
</dbReference>
<comment type="similarity">
    <text evidence="5">Belongs to the GST superfamily. Tau family.</text>
</comment>
<dbReference type="SUPFAM" id="SSF52833">
    <property type="entry name" value="Thioredoxin-like"/>
    <property type="match status" value="1"/>
</dbReference>